<dbReference type="SUPFAM" id="SSF52540">
    <property type="entry name" value="P-loop containing nucleoside triphosphate hydrolases"/>
    <property type="match status" value="1"/>
</dbReference>
<organism evidence="3 4">
    <name type="scientific">Dehalobacter restrictus</name>
    <dbReference type="NCBI Taxonomy" id="55583"/>
    <lineage>
        <taxon>Bacteria</taxon>
        <taxon>Bacillati</taxon>
        <taxon>Bacillota</taxon>
        <taxon>Clostridia</taxon>
        <taxon>Eubacteriales</taxon>
        <taxon>Desulfitobacteriaceae</taxon>
        <taxon>Dehalobacter</taxon>
    </lineage>
</organism>
<dbReference type="InterPro" id="IPR001482">
    <property type="entry name" value="T2SS/T4SS_dom"/>
</dbReference>
<protein>
    <submittedName>
        <fullName evidence="3">PilT/PilU family type 4a pilus ATPase</fullName>
    </submittedName>
</protein>
<feature type="domain" description="Bacterial type II secretion system protein E" evidence="2">
    <location>
        <begin position="196"/>
        <end position="210"/>
    </location>
</feature>
<dbReference type="GO" id="GO:0005524">
    <property type="term" value="F:ATP binding"/>
    <property type="evidence" value="ECO:0007669"/>
    <property type="project" value="InterPro"/>
</dbReference>
<evidence type="ECO:0000313" key="4">
    <source>
        <dbReference type="Proteomes" id="UP000430508"/>
    </source>
</evidence>
<dbReference type="Gene3D" id="3.30.450.90">
    <property type="match status" value="1"/>
</dbReference>
<dbReference type="PANTHER" id="PTHR30486:SF16">
    <property type="entry name" value="TWITCHING MOTILITY PROTEIN PILT"/>
    <property type="match status" value="1"/>
</dbReference>
<evidence type="ECO:0000256" key="1">
    <source>
        <dbReference type="ARBA" id="ARBA00006611"/>
    </source>
</evidence>
<dbReference type="SMART" id="SM00382">
    <property type="entry name" value="AAA"/>
    <property type="match status" value="1"/>
</dbReference>
<dbReference type="GO" id="GO:0016887">
    <property type="term" value="F:ATP hydrolysis activity"/>
    <property type="evidence" value="ECO:0007669"/>
    <property type="project" value="InterPro"/>
</dbReference>
<dbReference type="Pfam" id="PF00437">
    <property type="entry name" value="T2SSE"/>
    <property type="match status" value="1"/>
</dbReference>
<name>A0A857DG41_9FIRM</name>
<dbReference type="PROSITE" id="PS00662">
    <property type="entry name" value="T2SP_E"/>
    <property type="match status" value="1"/>
</dbReference>
<dbReference type="Gene3D" id="3.40.50.300">
    <property type="entry name" value="P-loop containing nucleotide triphosphate hydrolases"/>
    <property type="match status" value="1"/>
</dbReference>
<dbReference type="InterPro" id="IPR006321">
    <property type="entry name" value="PilT/PilU"/>
</dbReference>
<dbReference type="RefSeq" id="WP_025205428.1">
    <property type="nucleotide sequence ID" value="NZ_CP046996.1"/>
</dbReference>
<dbReference type="InterPro" id="IPR003593">
    <property type="entry name" value="AAA+_ATPase"/>
</dbReference>
<dbReference type="InterPro" id="IPR027417">
    <property type="entry name" value="P-loop_NTPase"/>
</dbReference>
<reference evidence="3 4" key="1">
    <citation type="submission" date="2019-12" db="EMBL/GenBank/DDBJ databases">
        <title>Sequence classification of anaerobic respiratory reductive dehalogenases: First we see many, then we see few.</title>
        <authorList>
            <person name="Molenda O."/>
            <person name="Puentes Jacome L.A."/>
            <person name="Cao X."/>
            <person name="Nesbo C.L."/>
            <person name="Tang S."/>
            <person name="Morson N."/>
            <person name="Patron J."/>
            <person name="Lomheim L."/>
            <person name="Wishart D.S."/>
            <person name="Edwards E.A."/>
        </authorList>
    </citation>
    <scope>NUCLEOTIDE SEQUENCE [LARGE SCALE GENOMIC DNA]</scope>
    <source>
        <strain evidence="3 4">12DCA</strain>
    </source>
</reference>
<dbReference type="Proteomes" id="UP000430508">
    <property type="component" value="Chromosome"/>
</dbReference>
<proteinExistence type="inferred from homology"/>
<sequence length="358" mass="39706">MNLNIRDLLLMSLELKASDLHITTGLPPMFRINGILTPMANAKYLSPLDTKELVDELMDEPVKNRLQQKGEVDFSYTIPGISRFRVNVYSQRKSLAAAIRVIVPDIPSINELGLPDILKDLAMKPRGLILVTGPTGSGKSTTLAAMVRHMNTHRNSHVITIEDPIEYLHAHNQCMINQREIGDDTHAFADALRSALREDPDVILVGEMRDLETINTALMASETGHLVLSTLHTSSAATTIDRIIDVFPPNQLQQIKVQLASVLQGIICQQLLPTMDGTGRVAAMEALIVNDAVRNMIREGKTHQIDTVIQTGIKAGMAPMDYSLANLVKRKMVTLEEANLRCVNPELFSKYLDQPFIF</sequence>
<dbReference type="NCBIfam" id="TIGR01420">
    <property type="entry name" value="pilT_fam"/>
    <property type="match status" value="1"/>
</dbReference>
<dbReference type="CDD" id="cd01131">
    <property type="entry name" value="PilT"/>
    <property type="match status" value="1"/>
</dbReference>
<gene>
    <name evidence="3" type="ORF">GQ588_06160</name>
</gene>
<comment type="similarity">
    <text evidence="1">Belongs to the GSP E family.</text>
</comment>
<evidence type="ECO:0000313" key="3">
    <source>
        <dbReference type="EMBL" id="QHA00250.1"/>
    </source>
</evidence>
<dbReference type="AlphaFoldDB" id="A0A857DG41"/>
<dbReference type="InterPro" id="IPR050921">
    <property type="entry name" value="T4SS_GSP_E_ATPase"/>
</dbReference>
<dbReference type="EMBL" id="CP046996">
    <property type="protein sequence ID" value="QHA00250.1"/>
    <property type="molecule type" value="Genomic_DNA"/>
</dbReference>
<accession>A0A857DG41</accession>
<evidence type="ECO:0000259" key="2">
    <source>
        <dbReference type="PROSITE" id="PS00662"/>
    </source>
</evidence>
<dbReference type="PANTHER" id="PTHR30486">
    <property type="entry name" value="TWITCHING MOTILITY PROTEIN PILT"/>
    <property type="match status" value="1"/>
</dbReference>